<evidence type="ECO:0000313" key="3">
    <source>
        <dbReference type="EMBL" id="MED6184825.1"/>
    </source>
</evidence>
<evidence type="ECO:0000256" key="2">
    <source>
        <dbReference type="SAM" id="Phobius"/>
    </source>
</evidence>
<dbReference type="Proteomes" id="UP001341840">
    <property type="component" value="Unassembled WGS sequence"/>
</dbReference>
<proteinExistence type="predicted"/>
<keyword evidence="4" id="KW-1185">Reference proteome</keyword>
<gene>
    <name evidence="3" type="ORF">PIB30_051190</name>
</gene>
<keyword evidence="2" id="KW-0472">Membrane</keyword>
<keyword evidence="2" id="KW-1133">Transmembrane helix</keyword>
<feature type="region of interest" description="Disordered" evidence="1">
    <location>
        <begin position="213"/>
        <end position="251"/>
    </location>
</feature>
<sequence>MERCEGYRAVAQQRCNGDQQIKGAEVVAAKERRRWQRGRRDKCFRTPAGPSKLKDRKYIRIGVTRIELAAPSCFETPRCGVVVAGFPFSRRRVLLTVALIPSWSCFLSLPRRPTKAVAFASTYTFDCASAMLPFFSLSPCFPSRRALACASPSAAGGIEKGGKALRRRWYLLGWTALQACATMLLGRVAGIALMEPRWFEKETVARHCFGSGRGGRRRWKVAGAGGDKKTRQDYWTADTTRRLDGGGDDGV</sequence>
<name>A0ABU6WI81_9FABA</name>
<feature type="transmembrane region" description="Helical" evidence="2">
    <location>
        <begin position="169"/>
        <end position="194"/>
    </location>
</feature>
<comment type="caution">
    <text evidence="3">The sequence shown here is derived from an EMBL/GenBank/DDBJ whole genome shotgun (WGS) entry which is preliminary data.</text>
</comment>
<keyword evidence="2" id="KW-0812">Transmembrane</keyword>
<organism evidence="3 4">
    <name type="scientific">Stylosanthes scabra</name>
    <dbReference type="NCBI Taxonomy" id="79078"/>
    <lineage>
        <taxon>Eukaryota</taxon>
        <taxon>Viridiplantae</taxon>
        <taxon>Streptophyta</taxon>
        <taxon>Embryophyta</taxon>
        <taxon>Tracheophyta</taxon>
        <taxon>Spermatophyta</taxon>
        <taxon>Magnoliopsida</taxon>
        <taxon>eudicotyledons</taxon>
        <taxon>Gunneridae</taxon>
        <taxon>Pentapetalae</taxon>
        <taxon>rosids</taxon>
        <taxon>fabids</taxon>
        <taxon>Fabales</taxon>
        <taxon>Fabaceae</taxon>
        <taxon>Papilionoideae</taxon>
        <taxon>50 kb inversion clade</taxon>
        <taxon>dalbergioids sensu lato</taxon>
        <taxon>Dalbergieae</taxon>
        <taxon>Pterocarpus clade</taxon>
        <taxon>Stylosanthes</taxon>
    </lineage>
</organism>
<evidence type="ECO:0000313" key="4">
    <source>
        <dbReference type="Proteomes" id="UP001341840"/>
    </source>
</evidence>
<protein>
    <recommendedName>
        <fullName evidence="5">Transmembrane protein</fullName>
    </recommendedName>
</protein>
<accession>A0ABU6WI81</accession>
<evidence type="ECO:0008006" key="5">
    <source>
        <dbReference type="Google" id="ProtNLM"/>
    </source>
</evidence>
<dbReference type="EMBL" id="JASCZI010181602">
    <property type="protein sequence ID" value="MED6184825.1"/>
    <property type="molecule type" value="Genomic_DNA"/>
</dbReference>
<evidence type="ECO:0000256" key="1">
    <source>
        <dbReference type="SAM" id="MobiDB-lite"/>
    </source>
</evidence>
<reference evidence="3 4" key="1">
    <citation type="journal article" date="2023" name="Plants (Basel)">
        <title>Bridging the Gap: Combining Genomics and Transcriptomics Approaches to Understand Stylosanthes scabra, an Orphan Legume from the Brazilian Caatinga.</title>
        <authorList>
            <person name="Ferreira-Neto J.R.C."/>
            <person name="da Silva M.D."/>
            <person name="Binneck E."/>
            <person name="de Melo N.F."/>
            <person name="da Silva R.H."/>
            <person name="de Melo A.L.T.M."/>
            <person name="Pandolfi V."/>
            <person name="Bustamante F.O."/>
            <person name="Brasileiro-Vidal A.C."/>
            <person name="Benko-Iseppon A.M."/>
        </authorList>
    </citation>
    <scope>NUCLEOTIDE SEQUENCE [LARGE SCALE GENOMIC DNA]</scope>
    <source>
        <tissue evidence="3">Leaves</tissue>
    </source>
</reference>